<evidence type="ECO:0000313" key="8">
    <source>
        <dbReference type="EMBL" id="CAB1456165.1"/>
    </source>
</evidence>
<evidence type="ECO:0000256" key="1">
    <source>
        <dbReference type="ARBA" id="ARBA00004167"/>
    </source>
</evidence>
<dbReference type="OrthoDB" id="8893098at2759"/>
<reference evidence="8" key="1">
    <citation type="submission" date="2020-03" db="EMBL/GenBank/DDBJ databases">
        <authorList>
            <person name="Weist P."/>
        </authorList>
    </citation>
    <scope>NUCLEOTIDE SEQUENCE</scope>
</reference>
<dbReference type="Proteomes" id="UP001153269">
    <property type="component" value="Unassembled WGS sequence"/>
</dbReference>
<evidence type="ECO:0000256" key="4">
    <source>
        <dbReference type="ARBA" id="ARBA00023136"/>
    </source>
</evidence>
<gene>
    <name evidence="8" type="ORF">PLEPLA_LOCUS43946</name>
</gene>
<evidence type="ECO:0000313" key="9">
    <source>
        <dbReference type="Proteomes" id="UP001153269"/>
    </source>
</evidence>
<dbReference type="GO" id="GO:0016020">
    <property type="term" value="C:membrane"/>
    <property type="evidence" value="ECO:0007669"/>
    <property type="project" value="UniProtKB-SubCell"/>
</dbReference>
<accession>A0A9N7Z9J7</accession>
<evidence type="ECO:0000256" key="5">
    <source>
        <dbReference type="ARBA" id="ARBA00049650"/>
    </source>
</evidence>
<sequence length="92" mass="10124">MDVYFLGLFVLLSVAGCSAKKDVRSAMKAAGSQSVTLQPWLIGLTAVVGFLFIVFTILIIRRLLRKDRGDADGWDYNKAEELEGGDTKQTNL</sequence>
<feature type="signal peptide" evidence="7">
    <location>
        <begin position="1"/>
        <end position="19"/>
    </location>
</feature>
<organism evidence="8 9">
    <name type="scientific">Pleuronectes platessa</name>
    <name type="common">European plaice</name>
    <dbReference type="NCBI Taxonomy" id="8262"/>
    <lineage>
        <taxon>Eukaryota</taxon>
        <taxon>Metazoa</taxon>
        <taxon>Chordata</taxon>
        <taxon>Craniata</taxon>
        <taxon>Vertebrata</taxon>
        <taxon>Euteleostomi</taxon>
        <taxon>Actinopterygii</taxon>
        <taxon>Neopterygii</taxon>
        <taxon>Teleostei</taxon>
        <taxon>Neoteleostei</taxon>
        <taxon>Acanthomorphata</taxon>
        <taxon>Carangaria</taxon>
        <taxon>Pleuronectiformes</taxon>
        <taxon>Pleuronectoidei</taxon>
        <taxon>Pleuronectidae</taxon>
        <taxon>Pleuronectes</taxon>
    </lineage>
</organism>
<keyword evidence="2 6" id="KW-0812">Transmembrane</keyword>
<name>A0A9N7Z9J7_PLEPL</name>
<dbReference type="Pfam" id="PF15807">
    <property type="entry name" value="MAP17"/>
    <property type="match status" value="1"/>
</dbReference>
<feature type="transmembrane region" description="Helical" evidence="6">
    <location>
        <begin position="39"/>
        <end position="60"/>
    </location>
</feature>
<protein>
    <recommendedName>
        <fullName evidence="10">Small integral membrane protein 24</fullName>
    </recommendedName>
</protein>
<dbReference type="EMBL" id="CADEAL010004289">
    <property type="protein sequence ID" value="CAB1456165.1"/>
    <property type="molecule type" value="Genomic_DNA"/>
</dbReference>
<evidence type="ECO:0000256" key="6">
    <source>
        <dbReference type="SAM" id="Phobius"/>
    </source>
</evidence>
<dbReference type="AlphaFoldDB" id="A0A9N7Z9J7"/>
<keyword evidence="3 6" id="KW-1133">Transmembrane helix</keyword>
<evidence type="ECO:0000256" key="2">
    <source>
        <dbReference type="ARBA" id="ARBA00022692"/>
    </source>
</evidence>
<feature type="chain" id="PRO_5040486639" description="Small integral membrane protein 24" evidence="7">
    <location>
        <begin position="20"/>
        <end position="92"/>
    </location>
</feature>
<keyword evidence="4 6" id="KW-0472">Membrane</keyword>
<evidence type="ECO:0008006" key="10">
    <source>
        <dbReference type="Google" id="ProtNLM"/>
    </source>
</evidence>
<evidence type="ECO:0000256" key="7">
    <source>
        <dbReference type="SAM" id="SignalP"/>
    </source>
</evidence>
<evidence type="ECO:0000256" key="3">
    <source>
        <dbReference type="ARBA" id="ARBA00022989"/>
    </source>
</evidence>
<keyword evidence="7" id="KW-0732">Signal</keyword>
<comment type="caution">
    <text evidence="8">The sequence shown here is derived from an EMBL/GenBank/DDBJ whole genome shotgun (WGS) entry which is preliminary data.</text>
</comment>
<dbReference type="InterPro" id="IPR031627">
    <property type="entry name" value="PDZK1IP1/SMIM24"/>
</dbReference>
<comment type="similarity">
    <text evidence="5">Belongs to the PDZK1-interacting protein 1/SMIM24 family.</text>
</comment>
<comment type="subcellular location">
    <subcellularLocation>
        <location evidence="1">Membrane</location>
        <topology evidence="1">Single-pass membrane protein</topology>
    </subcellularLocation>
</comment>
<proteinExistence type="inferred from homology"/>
<keyword evidence="9" id="KW-1185">Reference proteome</keyword>